<evidence type="ECO:0000256" key="6">
    <source>
        <dbReference type="ARBA" id="ARBA00022723"/>
    </source>
</evidence>
<keyword evidence="5 18" id="KW-0812">Transmembrane</keyword>
<feature type="region of interest" description="Disordered" evidence="17">
    <location>
        <begin position="202"/>
        <end position="237"/>
    </location>
</feature>
<reference evidence="20 21" key="1">
    <citation type="submission" date="2017-11" db="EMBL/GenBank/DDBJ databases">
        <title>De-novo sequencing of pomegranate (Punica granatum L.) genome.</title>
        <authorList>
            <person name="Akparov Z."/>
            <person name="Amiraslanov A."/>
            <person name="Hajiyeva S."/>
            <person name="Abbasov M."/>
            <person name="Kaur K."/>
            <person name="Hamwieh A."/>
            <person name="Solovyev V."/>
            <person name="Salamov A."/>
            <person name="Braich B."/>
            <person name="Kosarev P."/>
            <person name="Mahmoud A."/>
            <person name="Hajiyev E."/>
            <person name="Babayeva S."/>
            <person name="Izzatullayeva V."/>
            <person name="Mammadov A."/>
            <person name="Mammadov A."/>
            <person name="Sharifova S."/>
            <person name="Ojaghi J."/>
            <person name="Eynullazada K."/>
            <person name="Bayramov B."/>
            <person name="Abdulazimova A."/>
            <person name="Shahmuradov I."/>
        </authorList>
    </citation>
    <scope>NUCLEOTIDE SEQUENCE [LARGE SCALE GENOMIC DNA]</scope>
    <source>
        <strain evidence="21">cv. AG2017</strain>
        <tissue evidence="20">Leaf</tissue>
    </source>
</reference>
<evidence type="ECO:0000256" key="10">
    <source>
        <dbReference type="ARBA" id="ARBA00022842"/>
    </source>
</evidence>
<comment type="similarity">
    <text evidence="16">Belongs to the TRAFAC class TrmE-Era-EngA-EngB-Septin-like GTPase superfamily. AIG1/Toc34/Toc159-like paraseptin GTPase family. TOC159 subfamily.</text>
</comment>
<dbReference type="InterPro" id="IPR024283">
    <property type="entry name" value="TOC159_MAD"/>
</dbReference>
<keyword evidence="9" id="KW-1002">Plastid outer membrane</keyword>
<dbReference type="Pfam" id="PF04548">
    <property type="entry name" value="AIG1"/>
    <property type="match status" value="1"/>
</dbReference>
<dbReference type="GO" id="GO:0045036">
    <property type="term" value="P:protein targeting to chloroplast"/>
    <property type="evidence" value="ECO:0007669"/>
    <property type="project" value="TreeGrafter"/>
</dbReference>
<keyword evidence="6" id="KW-0479">Metal-binding</keyword>
<evidence type="ECO:0000256" key="1">
    <source>
        <dbReference type="ARBA" id="ARBA00001946"/>
    </source>
</evidence>
<keyword evidence="14 18" id="KW-0472">Membrane</keyword>
<feature type="region of interest" description="Disordered" evidence="17">
    <location>
        <begin position="1"/>
        <end position="49"/>
    </location>
</feature>
<accession>A0A2I0K984</accession>
<evidence type="ECO:0000313" key="20">
    <source>
        <dbReference type="EMBL" id="PKI65101.1"/>
    </source>
</evidence>
<dbReference type="SUPFAM" id="SSF52540">
    <property type="entry name" value="P-loop containing nucleoside triphosphate hydrolases"/>
    <property type="match status" value="1"/>
</dbReference>
<evidence type="ECO:0000256" key="16">
    <source>
        <dbReference type="ARBA" id="ARBA00023775"/>
    </source>
</evidence>
<keyword evidence="13" id="KW-0342">GTP-binding</keyword>
<dbReference type="GO" id="GO:0005525">
    <property type="term" value="F:GTP binding"/>
    <property type="evidence" value="ECO:0007669"/>
    <property type="project" value="UniProtKB-KW"/>
</dbReference>
<protein>
    <recommendedName>
        <fullName evidence="19">AIG1-type G domain-containing protein</fullName>
    </recommendedName>
</protein>
<dbReference type="STRING" id="22663.A0A2I0K984"/>
<evidence type="ECO:0000256" key="12">
    <source>
        <dbReference type="ARBA" id="ARBA00022989"/>
    </source>
</evidence>
<organism evidence="20 21">
    <name type="scientific">Punica granatum</name>
    <name type="common">Pomegranate</name>
    <dbReference type="NCBI Taxonomy" id="22663"/>
    <lineage>
        <taxon>Eukaryota</taxon>
        <taxon>Viridiplantae</taxon>
        <taxon>Streptophyta</taxon>
        <taxon>Embryophyta</taxon>
        <taxon>Tracheophyta</taxon>
        <taxon>Spermatophyta</taxon>
        <taxon>Magnoliopsida</taxon>
        <taxon>eudicotyledons</taxon>
        <taxon>Gunneridae</taxon>
        <taxon>Pentapetalae</taxon>
        <taxon>rosids</taxon>
        <taxon>malvids</taxon>
        <taxon>Myrtales</taxon>
        <taxon>Lythraceae</taxon>
        <taxon>Punica</taxon>
    </lineage>
</organism>
<comment type="cofactor">
    <cofactor evidence="1">
        <name>Mg(2+)</name>
        <dbReference type="ChEBI" id="CHEBI:18420"/>
    </cofactor>
</comment>
<evidence type="ECO:0000256" key="18">
    <source>
        <dbReference type="SAM" id="Phobius"/>
    </source>
</evidence>
<keyword evidence="21" id="KW-1185">Reference proteome</keyword>
<dbReference type="InterPro" id="IPR006703">
    <property type="entry name" value="G_AIG1"/>
</dbReference>
<name>A0A2I0K984_PUNGR</name>
<gene>
    <name evidence="20" type="ORF">CRG98_014570</name>
</gene>
<dbReference type="PANTHER" id="PTHR10903:SF120">
    <property type="entry name" value="TRANSLOCASE OF CHLOROPLAST 159, CHLOROPLASTIC"/>
    <property type="match status" value="1"/>
</dbReference>
<comment type="caution">
    <text evidence="20">The sequence shown here is derived from an EMBL/GenBank/DDBJ whole genome shotgun (WGS) entry which is preliminary data.</text>
</comment>
<keyword evidence="7" id="KW-0547">Nucleotide-binding</keyword>
<evidence type="ECO:0000256" key="8">
    <source>
        <dbReference type="ARBA" id="ARBA00022801"/>
    </source>
</evidence>
<dbReference type="GO" id="GO:0009707">
    <property type="term" value="C:chloroplast outer membrane"/>
    <property type="evidence" value="ECO:0007669"/>
    <property type="project" value="UniProtKB-SubCell"/>
</dbReference>
<evidence type="ECO:0000256" key="2">
    <source>
        <dbReference type="ARBA" id="ARBA00022448"/>
    </source>
</evidence>
<dbReference type="InterPro" id="IPR027417">
    <property type="entry name" value="P-loop_NTPase"/>
</dbReference>
<evidence type="ECO:0000256" key="5">
    <source>
        <dbReference type="ARBA" id="ARBA00022692"/>
    </source>
</evidence>
<keyword evidence="8" id="KW-0378">Hydrolase</keyword>
<keyword evidence="2" id="KW-0813">Transport</keyword>
<dbReference type="PROSITE" id="PS51720">
    <property type="entry name" value="G_AIG1"/>
    <property type="match status" value="1"/>
</dbReference>
<evidence type="ECO:0000256" key="15">
    <source>
        <dbReference type="ARBA" id="ARBA00023766"/>
    </source>
</evidence>
<dbReference type="GO" id="GO:0016787">
    <property type="term" value="F:hydrolase activity"/>
    <property type="evidence" value="ECO:0007669"/>
    <property type="project" value="UniProtKB-KW"/>
</dbReference>
<evidence type="ECO:0000259" key="19">
    <source>
        <dbReference type="PROSITE" id="PS51720"/>
    </source>
</evidence>
<evidence type="ECO:0000256" key="7">
    <source>
        <dbReference type="ARBA" id="ARBA00022741"/>
    </source>
</evidence>
<feature type="transmembrane region" description="Helical" evidence="18">
    <location>
        <begin position="914"/>
        <end position="933"/>
    </location>
</feature>
<evidence type="ECO:0000256" key="13">
    <source>
        <dbReference type="ARBA" id="ARBA00023134"/>
    </source>
</evidence>
<dbReference type="GO" id="GO:0046872">
    <property type="term" value="F:metal ion binding"/>
    <property type="evidence" value="ECO:0007669"/>
    <property type="project" value="UniProtKB-KW"/>
</dbReference>
<keyword evidence="12 18" id="KW-1133">Transmembrane helix</keyword>
<dbReference type="Pfam" id="PF11886">
    <property type="entry name" value="TOC159_MAD"/>
    <property type="match status" value="1"/>
</dbReference>
<dbReference type="EMBL" id="PGOL01000770">
    <property type="protein sequence ID" value="PKI65101.1"/>
    <property type="molecule type" value="Genomic_DNA"/>
</dbReference>
<keyword evidence="11" id="KW-0653">Protein transport</keyword>
<evidence type="ECO:0000256" key="3">
    <source>
        <dbReference type="ARBA" id="ARBA00022528"/>
    </source>
</evidence>
<evidence type="ECO:0000256" key="17">
    <source>
        <dbReference type="SAM" id="MobiDB-lite"/>
    </source>
</evidence>
<keyword evidence="10" id="KW-0460">Magnesium</keyword>
<keyword evidence="4" id="KW-0934">Plastid</keyword>
<dbReference type="Gene3D" id="3.40.50.300">
    <property type="entry name" value="P-loop containing nucleotide triphosphate hydrolases"/>
    <property type="match status" value="1"/>
</dbReference>
<dbReference type="Proteomes" id="UP000233551">
    <property type="component" value="Unassembled WGS sequence"/>
</dbReference>
<evidence type="ECO:0000256" key="11">
    <source>
        <dbReference type="ARBA" id="ARBA00022927"/>
    </source>
</evidence>
<evidence type="ECO:0000256" key="4">
    <source>
        <dbReference type="ARBA" id="ARBA00022640"/>
    </source>
</evidence>
<dbReference type="InterPro" id="IPR045058">
    <property type="entry name" value="GIMA/IAN/Toc"/>
</dbReference>
<feature type="domain" description="AIG1-type G" evidence="19">
    <location>
        <begin position="532"/>
        <end position="739"/>
    </location>
</feature>
<evidence type="ECO:0000256" key="14">
    <source>
        <dbReference type="ARBA" id="ARBA00023136"/>
    </source>
</evidence>
<feature type="compositionally biased region" description="Low complexity" evidence="17">
    <location>
        <begin position="7"/>
        <end position="23"/>
    </location>
</feature>
<keyword evidence="3" id="KW-0150">Chloroplast</keyword>
<evidence type="ECO:0000313" key="21">
    <source>
        <dbReference type="Proteomes" id="UP000233551"/>
    </source>
</evidence>
<dbReference type="PANTHER" id="PTHR10903">
    <property type="entry name" value="GTPASE, IMAP FAMILY MEMBER-RELATED"/>
    <property type="match status" value="1"/>
</dbReference>
<feature type="compositionally biased region" description="Acidic residues" evidence="17">
    <location>
        <begin position="31"/>
        <end position="41"/>
    </location>
</feature>
<proteinExistence type="inferred from homology"/>
<dbReference type="GO" id="GO:0015031">
    <property type="term" value="P:protein transport"/>
    <property type="evidence" value="ECO:0007669"/>
    <property type="project" value="UniProtKB-KW"/>
</dbReference>
<comment type="subcellular location">
    <subcellularLocation>
        <location evidence="15">Plastid</location>
        <location evidence="15">Chloroplast outer membrane</location>
        <topology evidence="15">Single-pass membrane protein</topology>
    </subcellularLocation>
</comment>
<sequence length="937" mass="102845">MELKPRSFLFSTTSSPSSSGSLPIRAPLTVDDGEEEEDYDPEPNIPRIRLSSINGASSCSDISDIASERSFVADPAEEAEQVYVESPKDWIFRPFVASPGGSSDGQEDVLLELEGLGRVRTVPIARESAEFDDEEEELRVVEDEEDGFVARVPGFVVRDDYEGRAERNALQLKIISPGDDWVRNEVLKVNVGEDLSAKDATVSSVDDCEMSDSSNGITDGISGGENGSSTEMKPCDDDQKRSELLEVCVSEDLSVIGTMESHVSDDEVSESNGVCYGISGRENILSLETNSHREDRSALLGMDVAGNASLKDDAIDTCAEKGNFESLRFAGVESLGPRSGLVSIGVVVPPDSDAKENPSMENVELSSISSDFIDCVVSNAHPEPKETTEDQRCSVSDLEPENPILDSVKLINILKDASVSWGSSIAADIEKIVVCDRHSDGDEDDGKGKQAFGWESERNLVTEERCDIGKIELLREKFLRLLNFLGCSPKDSIAAHVLHQFALVLEDAPTLGFTKEMGVQSESGGGNNLDSDFSLNILVFGKPGVGKSSTINTFLGEQRSPVDPLQPATTSMKEILETVNGVKVRILDTPGLRVSVTEQALNRKMLSAVKKYTKKFPPNIVLYVDRLDSLGRDFNDQPLLQTITRMFGSSIWKKALVTLTHAASLTSPDGPYNTPLSCEAFARRRSGKMLCCIENNCRQEVLPNGQKWRKQLLLFGCSVKVMAEISSRLRPRDSFQPWELFGVLEYDSEMNTGNSEHACVPGNNVIPDVLVDSSAYTKHGEHRLNLLQLEIQHLGKIISSNLEGETGPLKSLRIPATEDQNVDLEINDQVRATPRNCLVPSRADLKASMDFPVGDNRCPLVFSLMEIGGDSTLRANLQSQFSLGRRHPTLEVFVRLKEERRWKITLRAGSSESLLVSLFGLLPIVVPVFQFFLRRQG</sequence>
<evidence type="ECO:0000256" key="9">
    <source>
        <dbReference type="ARBA" id="ARBA00022805"/>
    </source>
</evidence>
<dbReference type="AlphaFoldDB" id="A0A2I0K984"/>